<dbReference type="OrthoDB" id="8373944at2"/>
<dbReference type="Proteomes" id="UP000199347">
    <property type="component" value="Unassembled WGS sequence"/>
</dbReference>
<accession>A0A1G5N5S7</accession>
<organism evidence="1 2">
    <name type="scientific">Afifella marina DSM 2698</name>
    <dbReference type="NCBI Taxonomy" id="1120955"/>
    <lineage>
        <taxon>Bacteria</taxon>
        <taxon>Pseudomonadati</taxon>
        <taxon>Pseudomonadota</taxon>
        <taxon>Alphaproteobacteria</taxon>
        <taxon>Hyphomicrobiales</taxon>
        <taxon>Afifellaceae</taxon>
        <taxon>Afifella</taxon>
    </lineage>
</organism>
<sequence length="80" mass="8473">MADIALKVVVDEAHIGKTDMVSRSAVKAGMRVESIVPEIGVIYGSGDETLLASLAKVEGVQKVDKETSFCLPPCSEKVPQ</sequence>
<dbReference type="AlphaFoldDB" id="A0A1G5N5S7"/>
<reference evidence="1 2" key="1">
    <citation type="submission" date="2016-10" db="EMBL/GenBank/DDBJ databases">
        <authorList>
            <person name="de Groot N.N."/>
        </authorList>
    </citation>
    <scope>NUCLEOTIDE SEQUENCE [LARGE SCALE GENOMIC DNA]</scope>
    <source>
        <strain evidence="1 2">DSM 2698</strain>
    </source>
</reference>
<proteinExistence type="predicted"/>
<keyword evidence="2" id="KW-1185">Reference proteome</keyword>
<protein>
    <submittedName>
        <fullName evidence="1">Uncharacterized protein</fullName>
    </submittedName>
</protein>
<evidence type="ECO:0000313" key="2">
    <source>
        <dbReference type="Proteomes" id="UP000199347"/>
    </source>
</evidence>
<name>A0A1G5N5S7_AFIMA</name>
<dbReference type="EMBL" id="FMVW01000002">
    <property type="protein sequence ID" value="SCZ32258.1"/>
    <property type="molecule type" value="Genomic_DNA"/>
</dbReference>
<dbReference type="RefSeq" id="WP_092811107.1">
    <property type="nucleotide sequence ID" value="NZ_FMVW01000002.1"/>
</dbReference>
<gene>
    <name evidence="1" type="ORF">SAMN03080610_01497</name>
</gene>
<evidence type="ECO:0000313" key="1">
    <source>
        <dbReference type="EMBL" id="SCZ32258.1"/>
    </source>
</evidence>